<evidence type="ECO:0000259" key="2">
    <source>
        <dbReference type="Pfam" id="PF13477"/>
    </source>
</evidence>
<accession>A0A9X1ZXR0</accession>
<dbReference type="EC" id="2.4.-.-" evidence="3"/>
<gene>
    <name evidence="3" type="ORF">L1967_12795</name>
</gene>
<dbReference type="GO" id="GO:0016757">
    <property type="term" value="F:glycosyltransferase activity"/>
    <property type="evidence" value="ECO:0007669"/>
    <property type="project" value="UniProtKB-KW"/>
</dbReference>
<dbReference type="Pfam" id="PF00534">
    <property type="entry name" value="Glycos_transf_1"/>
    <property type="match status" value="1"/>
</dbReference>
<dbReference type="InterPro" id="IPR001296">
    <property type="entry name" value="Glyco_trans_1"/>
</dbReference>
<dbReference type="Pfam" id="PF13477">
    <property type="entry name" value="Glyco_trans_4_2"/>
    <property type="match status" value="1"/>
</dbReference>
<dbReference type="InterPro" id="IPR028098">
    <property type="entry name" value="Glyco_trans_4-like_N"/>
</dbReference>
<dbReference type="Gene3D" id="3.40.50.2000">
    <property type="entry name" value="Glycogen Phosphorylase B"/>
    <property type="match status" value="2"/>
</dbReference>
<sequence>MPNKKKILMVAMPSLHFFRWVDQLKDSDFDVYWFDITGAGNNIKRISWVHQITNWKMRWDFPGRIFIKSKFPELYQVISRCNERNLSKEFEKTVTEIQPDLVHSFALYVSCTPILSVMENYKSLKWIYSSWGSDLFYFQNNPDYLADIKTVLARVNFLITDCNRDFTIAKNYGFNGEFLGVFPGGGGFDLEQLNSYKKSKEERNIILIKGYQGRSGRAIPVLKAILKLKGELQSYQIVVFGADPEVFQWVNQTDLINRDNFKIVGKITHNEVLKLMGKSKIYIGNSNSDGMPNTLLEAICMDVFPIQSNPGGVTEEIIVHRENGLLISDCGDVEEIAILISKSLDSTITKNNTEIKDALSYCNIRKLCIQNYINVMND</sequence>
<organism evidence="3 4">
    <name type="scientific">Zunongwangia pacifica</name>
    <dbReference type="NCBI Taxonomy" id="2911062"/>
    <lineage>
        <taxon>Bacteria</taxon>
        <taxon>Pseudomonadati</taxon>
        <taxon>Bacteroidota</taxon>
        <taxon>Flavobacteriia</taxon>
        <taxon>Flavobacteriales</taxon>
        <taxon>Flavobacteriaceae</taxon>
        <taxon>Zunongwangia</taxon>
    </lineage>
</organism>
<feature type="domain" description="Glycosyl transferase family 1" evidence="1">
    <location>
        <begin position="199"/>
        <end position="350"/>
    </location>
</feature>
<dbReference type="EMBL" id="JAKHSK010000017">
    <property type="protein sequence ID" value="MCL6219170.1"/>
    <property type="molecule type" value="Genomic_DNA"/>
</dbReference>
<evidence type="ECO:0000259" key="1">
    <source>
        <dbReference type="Pfam" id="PF00534"/>
    </source>
</evidence>
<evidence type="ECO:0000313" key="3">
    <source>
        <dbReference type="EMBL" id="MCL6219170.1"/>
    </source>
</evidence>
<dbReference type="AlphaFoldDB" id="A0A9X1ZXR0"/>
<keyword evidence="4" id="KW-1185">Reference proteome</keyword>
<comment type="caution">
    <text evidence="3">The sequence shown here is derived from an EMBL/GenBank/DDBJ whole genome shotgun (WGS) entry which is preliminary data.</text>
</comment>
<dbReference type="Proteomes" id="UP001139521">
    <property type="component" value="Unassembled WGS sequence"/>
</dbReference>
<keyword evidence="3" id="KW-0328">Glycosyltransferase</keyword>
<proteinExistence type="predicted"/>
<keyword evidence="3" id="KW-0808">Transferase</keyword>
<feature type="domain" description="Glycosyltransferase subfamily 4-like N-terminal" evidence="2">
    <location>
        <begin position="8"/>
        <end position="157"/>
    </location>
</feature>
<name>A0A9X1ZXR0_9FLAO</name>
<evidence type="ECO:0000313" key="4">
    <source>
        <dbReference type="Proteomes" id="UP001139521"/>
    </source>
</evidence>
<protein>
    <submittedName>
        <fullName evidence="3">Glycosyltransferase</fullName>
        <ecNumber evidence="3">2.4.-.-</ecNumber>
    </submittedName>
</protein>
<reference evidence="3" key="1">
    <citation type="submission" date="2022-01" db="EMBL/GenBank/DDBJ databases">
        <title>Genome sequencing of Zunongwangia sp. M21534 genome.</title>
        <authorList>
            <person name="Chen Y."/>
            <person name="Dong C."/>
            <person name="Shao Z."/>
        </authorList>
    </citation>
    <scope>NUCLEOTIDE SEQUENCE</scope>
    <source>
        <strain evidence="3">MCCC M21534</strain>
    </source>
</reference>
<dbReference type="SUPFAM" id="SSF53756">
    <property type="entry name" value="UDP-Glycosyltransferase/glycogen phosphorylase"/>
    <property type="match status" value="1"/>
</dbReference>
<dbReference type="RefSeq" id="WP_249601951.1">
    <property type="nucleotide sequence ID" value="NZ_JAKHSK010000017.1"/>
</dbReference>